<accession>A0ACA9P9V8</accession>
<feature type="non-terminal residue" evidence="1">
    <location>
        <position position="206"/>
    </location>
</feature>
<sequence length="206" mass="23637">MPFANIRISKGLQNIHGWYIHNIFSEMMIKDFFVKLTTGEISPECNIDRISPEAIDHIEISNAPTTGATQISLDCNIIDVTSSLGIYIHYWLKTDDITNSNLTSQHNNVFSILMQNAYWTQKYLPTFQQSENTNRRHKLHNEIVDWIQRHGVNDDSENVGSNNEGENQENATQEDENDESEPKSPDDDDLDIPIEELDDNAERESI</sequence>
<evidence type="ECO:0000313" key="1">
    <source>
        <dbReference type="EMBL" id="CAG8695800.1"/>
    </source>
</evidence>
<reference evidence="1" key="1">
    <citation type="submission" date="2021-06" db="EMBL/GenBank/DDBJ databases">
        <authorList>
            <person name="Kallberg Y."/>
            <person name="Tangrot J."/>
            <person name="Rosling A."/>
        </authorList>
    </citation>
    <scope>NUCLEOTIDE SEQUENCE</scope>
    <source>
        <strain evidence="1">MA461A</strain>
    </source>
</reference>
<dbReference type="EMBL" id="CAJVQC010018753">
    <property type="protein sequence ID" value="CAG8695800.1"/>
    <property type="molecule type" value="Genomic_DNA"/>
</dbReference>
<evidence type="ECO:0000313" key="2">
    <source>
        <dbReference type="Proteomes" id="UP000789920"/>
    </source>
</evidence>
<name>A0ACA9P9V8_9GLOM</name>
<proteinExistence type="predicted"/>
<keyword evidence="2" id="KW-1185">Reference proteome</keyword>
<organism evidence="1 2">
    <name type="scientific">Racocetra persica</name>
    <dbReference type="NCBI Taxonomy" id="160502"/>
    <lineage>
        <taxon>Eukaryota</taxon>
        <taxon>Fungi</taxon>
        <taxon>Fungi incertae sedis</taxon>
        <taxon>Mucoromycota</taxon>
        <taxon>Glomeromycotina</taxon>
        <taxon>Glomeromycetes</taxon>
        <taxon>Diversisporales</taxon>
        <taxon>Gigasporaceae</taxon>
        <taxon>Racocetra</taxon>
    </lineage>
</organism>
<protein>
    <submittedName>
        <fullName evidence="1">33349_t:CDS:1</fullName>
    </submittedName>
</protein>
<comment type="caution">
    <text evidence="1">The sequence shown here is derived from an EMBL/GenBank/DDBJ whole genome shotgun (WGS) entry which is preliminary data.</text>
</comment>
<dbReference type="Proteomes" id="UP000789920">
    <property type="component" value="Unassembled WGS sequence"/>
</dbReference>
<gene>
    <name evidence="1" type="ORF">RPERSI_LOCUS9775</name>
</gene>